<dbReference type="Pfam" id="PF06267">
    <property type="entry name" value="DUF1028"/>
    <property type="match status" value="1"/>
</dbReference>
<sequence>MTLSIVAHSRAEKSWGVAVASRYLAVGAMVPAAEFGVGALATQARTNMAYREDGLSLLRAGLGATEVVEALVGDDDRSGERQVGVVDRDGMAAAWTGAQCGAFAGARLGEGYAVLGNLLAGEEVLEAMESAWLSADSATPLADQLLAALAAGDEAGGDRRGRQSAAVFVVGLNGIGHGTHVEVDLRVDDAPAPISELIRLRQLHRQLHDMS</sequence>
<proteinExistence type="predicted"/>
<evidence type="ECO:0000313" key="1">
    <source>
        <dbReference type="EMBL" id="MDX8141517.1"/>
    </source>
</evidence>
<dbReference type="InterPro" id="IPR029055">
    <property type="entry name" value="Ntn_hydrolases_N"/>
</dbReference>
<keyword evidence="2" id="KW-1185">Reference proteome</keyword>
<dbReference type="PANTHER" id="PTHR39328:SF1">
    <property type="entry name" value="BLL2871 PROTEIN"/>
    <property type="match status" value="1"/>
</dbReference>
<dbReference type="InterPro" id="IPR010430">
    <property type="entry name" value="DUF1028"/>
</dbReference>
<dbReference type="Gene3D" id="3.60.20.10">
    <property type="entry name" value="Glutamine Phosphoribosylpyrophosphate, subunit 1, domain 1"/>
    <property type="match status" value="1"/>
</dbReference>
<protein>
    <submittedName>
        <fullName evidence="1">DUF1028 domain-containing protein</fullName>
    </submittedName>
</protein>
<organism evidence="1 2">
    <name type="scientific">Lentzea sokolovensis</name>
    <dbReference type="NCBI Taxonomy" id="3095429"/>
    <lineage>
        <taxon>Bacteria</taxon>
        <taxon>Bacillati</taxon>
        <taxon>Actinomycetota</taxon>
        <taxon>Actinomycetes</taxon>
        <taxon>Pseudonocardiales</taxon>
        <taxon>Pseudonocardiaceae</taxon>
        <taxon>Lentzea</taxon>
    </lineage>
</organism>
<dbReference type="SUPFAM" id="SSF56235">
    <property type="entry name" value="N-terminal nucleophile aminohydrolases (Ntn hydrolases)"/>
    <property type="match status" value="1"/>
</dbReference>
<dbReference type="PANTHER" id="PTHR39328">
    <property type="entry name" value="BLL2871 PROTEIN"/>
    <property type="match status" value="1"/>
</dbReference>
<reference evidence="1 2" key="1">
    <citation type="submission" date="2023-11" db="EMBL/GenBank/DDBJ databases">
        <title>Lentzea sokolovensis, sp. nov., Lentzea kristufkii, sp. nov., and Lentzea miocenensis, sp. nov., rare actinobacteria from Sokolov Coal Basin, Miocene lacustrine sediment, Czech Republic.</title>
        <authorList>
            <person name="Lara A."/>
            <person name="Kotroba L."/>
            <person name="Nouioui I."/>
            <person name="Neumann-Schaal M."/>
            <person name="Mast Y."/>
            <person name="Chronakova A."/>
        </authorList>
    </citation>
    <scope>NUCLEOTIDE SEQUENCE [LARGE SCALE GENOMIC DNA]</scope>
    <source>
        <strain evidence="1 2">BCCO 10_0061</strain>
    </source>
</reference>
<evidence type="ECO:0000313" key="2">
    <source>
        <dbReference type="Proteomes" id="UP001285352"/>
    </source>
</evidence>
<name>A0ABU4UPV4_9PSEU</name>
<accession>A0ABU4UPV4</accession>
<gene>
    <name evidence="1" type="ORF">SK854_05295</name>
</gene>
<reference evidence="1 2" key="2">
    <citation type="submission" date="2023-11" db="EMBL/GenBank/DDBJ databases">
        <authorList>
            <person name="Lara A.C."/>
            <person name="Chronakova A."/>
        </authorList>
    </citation>
    <scope>NUCLEOTIDE SEQUENCE [LARGE SCALE GENOMIC DNA]</scope>
    <source>
        <strain evidence="1 2">BCCO 10_0061</strain>
    </source>
</reference>
<comment type="caution">
    <text evidence="1">The sequence shown here is derived from an EMBL/GenBank/DDBJ whole genome shotgun (WGS) entry which is preliminary data.</text>
</comment>
<dbReference type="EMBL" id="JAXAVU010000002">
    <property type="protein sequence ID" value="MDX8141517.1"/>
    <property type="molecule type" value="Genomic_DNA"/>
</dbReference>
<dbReference type="Proteomes" id="UP001285352">
    <property type="component" value="Unassembled WGS sequence"/>
</dbReference>
<dbReference type="RefSeq" id="WP_319973842.1">
    <property type="nucleotide sequence ID" value="NZ_JAXAVU010000002.1"/>
</dbReference>